<evidence type="ECO:0000313" key="3">
    <source>
        <dbReference type="Proteomes" id="UP000054217"/>
    </source>
</evidence>
<dbReference type="AlphaFoldDB" id="A0A0C3NRE7"/>
<feature type="region of interest" description="Disordered" evidence="1">
    <location>
        <begin position="66"/>
        <end position="91"/>
    </location>
</feature>
<dbReference type="InParanoid" id="A0A0C3NRE7"/>
<dbReference type="HOGENOM" id="CLU_2427944_0_0_1"/>
<keyword evidence="3" id="KW-1185">Reference proteome</keyword>
<dbReference type="Proteomes" id="UP000054217">
    <property type="component" value="Unassembled WGS sequence"/>
</dbReference>
<evidence type="ECO:0000313" key="2">
    <source>
        <dbReference type="EMBL" id="KIN97853.1"/>
    </source>
</evidence>
<sequence>MGVGATEMIPEILNASTTRSRHSDPRKNGQTPRGKAPCACIAACLSRLRPTRVHDLAIARTPSHMPNSVAYITPPPSELDGTLLGGARPPR</sequence>
<proteinExistence type="predicted"/>
<name>A0A0C3NRE7_PISTI</name>
<protein>
    <submittedName>
        <fullName evidence="2">Uncharacterized protein</fullName>
    </submittedName>
</protein>
<reference evidence="2 3" key="1">
    <citation type="submission" date="2014-04" db="EMBL/GenBank/DDBJ databases">
        <authorList>
            <consortium name="DOE Joint Genome Institute"/>
            <person name="Kuo A."/>
            <person name="Kohler A."/>
            <person name="Costa M.D."/>
            <person name="Nagy L.G."/>
            <person name="Floudas D."/>
            <person name="Copeland A."/>
            <person name="Barry K.W."/>
            <person name="Cichocki N."/>
            <person name="Veneault-Fourrey C."/>
            <person name="LaButti K."/>
            <person name="Lindquist E.A."/>
            <person name="Lipzen A."/>
            <person name="Lundell T."/>
            <person name="Morin E."/>
            <person name="Murat C."/>
            <person name="Sun H."/>
            <person name="Tunlid A."/>
            <person name="Henrissat B."/>
            <person name="Grigoriev I.V."/>
            <person name="Hibbett D.S."/>
            <person name="Martin F."/>
            <person name="Nordberg H.P."/>
            <person name="Cantor M.N."/>
            <person name="Hua S.X."/>
        </authorList>
    </citation>
    <scope>NUCLEOTIDE SEQUENCE [LARGE SCALE GENOMIC DNA]</scope>
    <source>
        <strain evidence="2 3">Marx 270</strain>
    </source>
</reference>
<feature type="region of interest" description="Disordered" evidence="1">
    <location>
        <begin position="1"/>
        <end position="35"/>
    </location>
</feature>
<dbReference type="OrthoDB" id="10598681at2759"/>
<accession>A0A0C3NRE7</accession>
<gene>
    <name evidence="2" type="ORF">M404DRAFT_884831</name>
</gene>
<reference evidence="3" key="2">
    <citation type="submission" date="2015-01" db="EMBL/GenBank/DDBJ databases">
        <title>Evolutionary Origins and Diversification of the Mycorrhizal Mutualists.</title>
        <authorList>
            <consortium name="DOE Joint Genome Institute"/>
            <consortium name="Mycorrhizal Genomics Consortium"/>
            <person name="Kohler A."/>
            <person name="Kuo A."/>
            <person name="Nagy L.G."/>
            <person name="Floudas D."/>
            <person name="Copeland A."/>
            <person name="Barry K.W."/>
            <person name="Cichocki N."/>
            <person name="Veneault-Fourrey C."/>
            <person name="LaButti K."/>
            <person name="Lindquist E.A."/>
            <person name="Lipzen A."/>
            <person name="Lundell T."/>
            <person name="Morin E."/>
            <person name="Murat C."/>
            <person name="Riley R."/>
            <person name="Ohm R."/>
            <person name="Sun H."/>
            <person name="Tunlid A."/>
            <person name="Henrissat B."/>
            <person name="Grigoriev I.V."/>
            <person name="Hibbett D.S."/>
            <person name="Martin F."/>
        </authorList>
    </citation>
    <scope>NUCLEOTIDE SEQUENCE [LARGE SCALE GENOMIC DNA]</scope>
    <source>
        <strain evidence="3">Marx 270</strain>
    </source>
</reference>
<organism evidence="2 3">
    <name type="scientific">Pisolithus tinctorius Marx 270</name>
    <dbReference type="NCBI Taxonomy" id="870435"/>
    <lineage>
        <taxon>Eukaryota</taxon>
        <taxon>Fungi</taxon>
        <taxon>Dikarya</taxon>
        <taxon>Basidiomycota</taxon>
        <taxon>Agaricomycotina</taxon>
        <taxon>Agaricomycetes</taxon>
        <taxon>Agaricomycetidae</taxon>
        <taxon>Boletales</taxon>
        <taxon>Sclerodermatineae</taxon>
        <taxon>Pisolithaceae</taxon>
        <taxon>Pisolithus</taxon>
    </lineage>
</organism>
<evidence type="ECO:0000256" key="1">
    <source>
        <dbReference type="SAM" id="MobiDB-lite"/>
    </source>
</evidence>
<dbReference type="EMBL" id="KN832023">
    <property type="protein sequence ID" value="KIN97853.1"/>
    <property type="molecule type" value="Genomic_DNA"/>
</dbReference>